<dbReference type="AlphaFoldDB" id="A0ABD1UJ28"/>
<dbReference type="PANTHER" id="PTHR47481">
    <property type="match status" value="1"/>
</dbReference>
<accession>A0ABD1UJ28</accession>
<proteinExistence type="predicted"/>
<organism evidence="1 2">
    <name type="scientific">Abeliophyllum distichum</name>
    <dbReference type="NCBI Taxonomy" id="126358"/>
    <lineage>
        <taxon>Eukaryota</taxon>
        <taxon>Viridiplantae</taxon>
        <taxon>Streptophyta</taxon>
        <taxon>Embryophyta</taxon>
        <taxon>Tracheophyta</taxon>
        <taxon>Spermatophyta</taxon>
        <taxon>Magnoliopsida</taxon>
        <taxon>eudicotyledons</taxon>
        <taxon>Gunneridae</taxon>
        <taxon>Pentapetalae</taxon>
        <taxon>asterids</taxon>
        <taxon>lamiids</taxon>
        <taxon>Lamiales</taxon>
        <taxon>Oleaceae</taxon>
        <taxon>Forsythieae</taxon>
        <taxon>Abeliophyllum</taxon>
    </lineage>
</organism>
<evidence type="ECO:0000313" key="2">
    <source>
        <dbReference type="Proteomes" id="UP001604336"/>
    </source>
</evidence>
<dbReference type="EMBL" id="JBFOLK010000003">
    <property type="protein sequence ID" value="KAL2525046.1"/>
    <property type="molecule type" value="Genomic_DNA"/>
</dbReference>
<keyword evidence="2" id="KW-1185">Reference proteome</keyword>
<dbReference type="Proteomes" id="UP001604336">
    <property type="component" value="Unassembled WGS sequence"/>
</dbReference>
<sequence length="144" mass="15823">MANTESTNHSASSSLLSSLLGGNYHSPFGMNLTQTPAIKLEKNNFLLWKNMIMSIIRCHNLEGFILGTKVCPPEFTAVQTAESLSNENATTTVEMTQNLEYNRWVTTDQLLMGWLYSSISTKIAMRVMGSTSLGCGVLLRKALG</sequence>
<gene>
    <name evidence="1" type="ORF">Adt_10100</name>
</gene>
<evidence type="ECO:0000313" key="1">
    <source>
        <dbReference type="EMBL" id="KAL2525046.1"/>
    </source>
</evidence>
<evidence type="ECO:0008006" key="3">
    <source>
        <dbReference type="Google" id="ProtNLM"/>
    </source>
</evidence>
<protein>
    <recommendedName>
        <fullName evidence="3">Retrotransposon Copia-like N-terminal domain-containing protein</fullName>
    </recommendedName>
</protein>
<comment type="caution">
    <text evidence="1">The sequence shown here is derived from an EMBL/GenBank/DDBJ whole genome shotgun (WGS) entry which is preliminary data.</text>
</comment>
<dbReference type="PANTHER" id="PTHR47481:SF31">
    <property type="entry name" value="OS01G0873500 PROTEIN"/>
    <property type="match status" value="1"/>
</dbReference>
<reference evidence="2" key="1">
    <citation type="submission" date="2024-07" db="EMBL/GenBank/DDBJ databases">
        <title>Two chromosome-level genome assemblies of Korean endemic species Abeliophyllum distichum and Forsythia ovata (Oleaceae).</title>
        <authorList>
            <person name="Jang H."/>
        </authorList>
    </citation>
    <scope>NUCLEOTIDE SEQUENCE [LARGE SCALE GENOMIC DNA]</scope>
</reference>
<name>A0ABD1UJ28_9LAMI</name>